<feature type="domain" description="PpiC" evidence="9">
    <location>
        <begin position="253"/>
        <end position="370"/>
    </location>
</feature>
<keyword evidence="5 8" id="KW-0472">Membrane</keyword>
<dbReference type="PANTHER" id="PTHR47529:SF1">
    <property type="entry name" value="PERIPLASMIC CHAPERONE PPID"/>
    <property type="match status" value="1"/>
</dbReference>
<dbReference type="GO" id="GO:0003755">
    <property type="term" value="F:peptidyl-prolyl cis-trans isomerase activity"/>
    <property type="evidence" value="ECO:0007669"/>
    <property type="project" value="InterPro"/>
</dbReference>
<dbReference type="RefSeq" id="WP_146286616.1">
    <property type="nucleotide sequence ID" value="NZ_BMLP01000002.1"/>
</dbReference>
<dbReference type="AlphaFoldDB" id="A0A917YJC6"/>
<gene>
    <name evidence="10" type="primary">ybaU</name>
    <name evidence="10" type="ORF">GCM10010991_15580</name>
</gene>
<name>A0A917YJC6_9RHOB</name>
<keyword evidence="10" id="KW-0413">Isomerase</keyword>
<comment type="caution">
    <text evidence="10">The sequence shown here is derived from an EMBL/GenBank/DDBJ whole genome shotgun (WGS) entry which is preliminary data.</text>
</comment>
<dbReference type="OrthoDB" id="9768393at2"/>
<comment type="similarity">
    <text evidence="7">Belongs to the PpiD chaperone family.</text>
</comment>
<dbReference type="InterPro" id="IPR000297">
    <property type="entry name" value="PPIase_PpiC"/>
</dbReference>
<evidence type="ECO:0000256" key="8">
    <source>
        <dbReference type="SAM" id="Phobius"/>
    </source>
</evidence>
<accession>A0A917YJC6</accession>
<evidence type="ECO:0000313" key="11">
    <source>
        <dbReference type="Proteomes" id="UP000598196"/>
    </source>
</evidence>
<reference evidence="10 11" key="1">
    <citation type="journal article" date="2014" name="Int. J. Syst. Evol. Microbiol.">
        <title>Complete genome sequence of Corynebacterium casei LMG S-19264T (=DSM 44701T), isolated from a smear-ripened cheese.</title>
        <authorList>
            <consortium name="US DOE Joint Genome Institute (JGI-PGF)"/>
            <person name="Walter F."/>
            <person name="Albersmeier A."/>
            <person name="Kalinowski J."/>
            <person name="Ruckert C."/>
        </authorList>
    </citation>
    <scope>NUCLEOTIDE SEQUENCE [LARGE SCALE GENOMIC DNA]</scope>
    <source>
        <strain evidence="10 11">CGMCC 1.7029</strain>
    </source>
</reference>
<organism evidence="10 11">
    <name type="scientific">Gemmobacter aquaticus</name>
    <dbReference type="NCBI Taxonomy" id="490185"/>
    <lineage>
        <taxon>Bacteria</taxon>
        <taxon>Pseudomonadati</taxon>
        <taxon>Pseudomonadota</taxon>
        <taxon>Alphaproteobacteria</taxon>
        <taxon>Rhodobacterales</taxon>
        <taxon>Paracoccaceae</taxon>
        <taxon>Gemmobacter</taxon>
    </lineage>
</organism>
<dbReference type="GO" id="GO:0005886">
    <property type="term" value="C:plasma membrane"/>
    <property type="evidence" value="ECO:0007669"/>
    <property type="project" value="UniProtKB-SubCell"/>
</dbReference>
<evidence type="ECO:0000256" key="5">
    <source>
        <dbReference type="ARBA" id="ARBA00023136"/>
    </source>
</evidence>
<dbReference type="InterPro" id="IPR052029">
    <property type="entry name" value="PpiD_chaperone"/>
</dbReference>
<evidence type="ECO:0000256" key="3">
    <source>
        <dbReference type="ARBA" id="ARBA00022692"/>
    </source>
</evidence>
<dbReference type="PANTHER" id="PTHR47529">
    <property type="entry name" value="PEPTIDYL-PROLYL CIS-TRANS ISOMERASE D"/>
    <property type="match status" value="1"/>
</dbReference>
<evidence type="ECO:0000259" key="9">
    <source>
        <dbReference type="Pfam" id="PF13145"/>
    </source>
</evidence>
<keyword evidence="6" id="KW-0143">Chaperone</keyword>
<keyword evidence="11" id="KW-1185">Reference proteome</keyword>
<dbReference type="SUPFAM" id="SSF109998">
    <property type="entry name" value="Triger factor/SurA peptide-binding domain-like"/>
    <property type="match status" value="1"/>
</dbReference>
<keyword evidence="2" id="KW-1003">Cell membrane</keyword>
<evidence type="ECO:0000256" key="1">
    <source>
        <dbReference type="ARBA" id="ARBA00004401"/>
    </source>
</evidence>
<evidence type="ECO:0000256" key="7">
    <source>
        <dbReference type="ARBA" id="ARBA00038408"/>
    </source>
</evidence>
<keyword evidence="4 8" id="KW-1133">Transmembrane helix</keyword>
<evidence type="ECO:0000313" key="10">
    <source>
        <dbReference type="EMBL" id="GGO30596.1"/>
    </source>
</evidence>
<keyword evidence="3 8" id="KW-0812">Transmembrane</keyword>
<evidence type="ECO:0000256" key="4">
    <source>
        <dbReference type="ARBA" id="ARBA00022989"/>
    </source>
</evidence>
<protein>
    <submittedName>
        <fullName evidence="10">Peptidyl-prolyl cis-trans isomerase</fullName>
    </submittedName>
</protein>
<feature type="transmembrane region" description="Helical" evidence="8">
    <location>
        <begin position="17"/>
        <end position="37"/>
    </location>
</feature>
<evidence type="ECO:0000256" key="6">
    <source>
        <dbReference type="ARBA" id="ARBA00023186"/>
    </source>
</evidence>
<dbReference type="InterPro" id="IPR027304">
    <property type="entry name" value="Trigger_fact/SurA_dom_sf"/>
</dbReference>
<dbReference type="Pfam" id="PF13624">
    <property type="entry name" value="SurA_N_3"/>
    <property type="match status" value="1"/>
</dbReference>
<sequence length="621" mass="65523">MSQDTASESPKRKRRGAPVLSGVLLAMIVGGLGGYGITNFGSGRVVIGSVGEQEIDANQYARALQNEVAALGQQTGTQIDLQQAIALGVDARVRQSLVTQAALDGEAARIGLSVGDAVLAREIGRMPAFQGPTGTFDTAMYDDALRRNNLTRAEFESGMRGDLSRALLSGAVAGGFAAPDALTDTLLAHAAERRGITVLTLRESSLATPIADPDDAALRAFYDANIAQFTAPEAKRIRFAALLPEALAATMPVDEAELRRIYDERKAEYIQPERRLVERLVFPSEAEAKDARARFDAGETFEMLVAARGLKLIDVDMGDVGKDELGAAAEDVFALTEPGVVGPLPSEFGPALYRMNGILSAQETTFEQARADLATELQMDAARRAIGDKIEAIDDALAGGATIDDLAKEQGMELGQIDFSAASDDKIAGYPAFRTAAEALQEGDFPEAIQLNDGGVAAIQFDQIVPPAPIPFDEVKEDVAEAWRTDTLAKALKARGEEIRAEVEAGAHLGQFGILDVSPDTSRAGAIEGAPAEVVAEAFKMDVGDVRLVETPGYVGLVQVDKITPVDAASADGKALRDGIAAQVEQAIAQDAFVMFSTGLANGAGIQFNQSAIDAVHAQLR</sequence>
<dbReference type="Proteomes" id="UP000598196">
    <property type="component" value="Unassembled WGS sequence"/>
</dbReference>
<dbReference type="Pfam" id="PF13145">
    <property type="entry name" value="Rotamase_2"/>
    <property type="match status" value="1"/>
</dbReference>
<proteinExistence type="inferred from homology"/>
<comment type="subcellular location">
    <subcellularLocation>
        <location evidence="1">Cell membrane</location>
        <topology evidence="1">Single-pass type II membrane protein</topology>
    </subcellularLocation>
</comment>
<dbReference type="EMBL" id="BMLP01000002">
    <property type="protein sequence ID" value="GGO30596.1"/>
    <property type="molecule type" value="Genomic_DNA"/>
</dbReference>
<evidence type="ECO:0000256" key="2">
    <source>
        <dbReference type="ARBA" id="ARBA00022475"/>
    </source>
</evidence>